<name>A0ABY5VV68_9ACTN</name>
<gene>
    <name evidence="1" type="ORF">Dfulv_41290</name>
</gene>
<protein>
    <submittedName>
        <fullName evidence="1">Uncharacterized protein</fullName>
    </submittedName>
</protein>
<evidence type="ECO:0000313" key="2">
    <source>
        <dbReference type="Proteomes" id="UP001059617"/>
    </source>
</evidence>
<reference evidence="1" key="2">
    <citation type="submission" date="2022-09" db="EMBL/GenBank/DDBJ databases">
        <title>Biosynthetic gene clusters of Dactylosporangioum fulvum.</title>
        <authorList>
            <person name="Caradec T."/>
        </authorList>
    </citation>
    <scope>NUCLEOTIDE SEQUENCE</scope>
    <source>
        <strain evidence="1">NRRL B-16292</strain>
    </source>
</reference>
<proteinExistence type="predicted"/>
<evidence type="ECO:0000313" key="1">
    <source>
        <dbReference type="EMBL" id="UWP81490.1"/>
    </source>
</evidence>
<reference evidence="1" key="1">
    <citation type="submission" date="2021-04" db="EMBL/GenBank/DDBJ databases">
        <authorList>
            <person name="Hartkoorn R.C."/>
            <person name="Beaudoing E."/>
            <person name="Hot D."/>
        </authorList>
    </citation>
    <scope>NUCLEOTIDE SEQUENCE</scope>
    <source>
        <strain evidence="1">NRRL B-16292</strain>
    </source>
</reference>
<dbReference type="Proteomes" id="UP001059617">
    <property type="component" value="Chromosome"/>
</dbReference>
<keyword evidence="2" id="KW-1185">Reference proteome</keyword>
<sequence>MSLFLAVAGLESVTGADGRVTVEGSIAVVNGAPRPVEVAGAGKVADVMVWGQQRIAPAATGRFPVSVAVTCSDDAGTRPLPVEMSVLTADGMRRTVTMELDLVGSRWFEFVERG</sequence>
<dbReference type="RefSeq" id="WP_259859255.1">
    <property type="nucleotide sequence ID" value="NZ_BAAAST010000002.1"/>
</dbReference>
<organism evidence="1 2">
    <name type="scientific">Dactylosporangium fulvum</name>
    <dbReference type="NCBI Taxonomy" id="53359"/>
    <lineage>
        <taxon>Bacteria</taxon>
        <taxon>Bacillati</taxon>
        <taxon>Actinomycetota</taxon>
        <taxon>Actinomycetes</taxon>
        <taxon>Micromonosporales</taxon>
        <taxon>Micromonosporaceae</taxon>
        <taxon>Dactylosporangium</taxon>
    </lineage>
</organism>
<accession>A0ABY5VV68</accession>
<dbReference type="EMBL" id="CP073720">
    <property type="protein sequence ID" value="UWP81490.1"/>
    <property type="molecule type" value="Genomic_DNA"/>
</dbReference>